<proteinExistence type="inferred from homology"/>
<keyword evidence="18" id="KW-0325">Glycoprotein</keyword>
<dbReference type="InterPro" id="IPR000719">
    <property type="entry name" value="Prot_kinase_dom"/>
</dbReference>
<comment type="subunit">
    <text evidence="21">Interacts with ABCG40.</text>
</comment>
<evidence type="ECO:0000256" key="17">
    <source>
        <dbReference type="ARBA" id="ARBA00023170"/>
    </source>
</evidence>
<dbReference type="GO" id="GO:0030246">
    <property type="term" value="F:carbohydrate binding"/>
    <property type="evidence" value="ECO:0007669"/>
    <property type="project" value="UniProtKB-KW"/>
</dbReference>
<dbReference type="GO" id="GO:0005524">
    <property type="term" value="F:ATP binding"/>
    <property type="evidence" value="ECO:0007669"/>
    <property type="project" value="UniProtKB-UniRule"/>
</dbReference>
<dbReference type="AlphaFoldDB" id="A0A022PPX8"/>
<evidence type="ECO:0000256" key="19">
    <source>
        <dbReference type="ARBA" id="ARBA00058054"/>
    </source>
</evidence>
<reference evidence="26 27" key="1">
    <citation type="journal article" date="2013" name="Proc. Natl. Acad. Sci. U.S.A.">
        <title>Fine-scale variation in meiotic recombination in Mimulus inferred from population shotgun sequencing.</title>
        <authorList>
            <person name="Hellsten U."/>
            <person name="Wright K.M."/>
            <person name="Jenkins J."/>
            <person name="Shu S."/>
            <person name="Yuan Y."/>
            <person name="Wessler S.R."/>
            <person name="Schmutz J."/>
            <person name="Willis J.H."/>
            <person name="Rokhsar D.S."/>
        </authorList>
    </citation>
    <scope>NUCLEOTIDE SEQUENCE [LARGE SCALE GENOMIC DNA]</scope>
    <source>
        <strain evidence="27">cv. DUN x IM62</strain>
    </source>
</reference>
<dbReference type="PhylomeDB" id="A0A022PPX8"/>
<evidence type="ECO:0000313" key="27">
    <source>
        <dbReference type="Proteomes" id="UP000030748"/>
    </source>
</evidence>
<evidence type="ECO:0000256" key="2">
    <source>
        <dbReference type="ARBA" id="ARBA00008536"/>
    </source>
</evidence>
<keyword evidence="17" id="KW-0675">Receptor</keyword>
<evidence type="ECO:0000259" key="25">
    <source>
        <dbReference type="PROSITE" id="PS50011"/>
    </source>
</evidence>
<evidence type="ECO:0000256" key="4">
    <source>
        <dbReference type="ARBA" id="ARBA00012513"/>
    </source>
</evidence>
<evidence type="ECO:0000256" key="9">
    <source>
        <dbReference type="ARBA" id="ARBA00022729"/>
    </source>
</evidence>
<dbReference type="InterPro" id="IPR019825">
    <property type="entry name" value="Lectin_legB_Mn/Ca_BS"/>
</dbReference>
<keyword evidence="7" id="KW-0808">Transferase</keyword>
<evidence type="ECO:0000256" key="12">
    <source>
        <dbReference type="ARBA" id="ARBA00022777"/>
    </source>
</evidence>
<comment type="function">
    <text evidence="20">Promotes hydrogen peroxide H(2)O(2) production and cell death.</text>
</comment>
<dbReference type="PROSITE" id="PS00108">
    <property type="entry name" value="PROTEIN_KINASE_ST"/>
    <property type="match status" value="1"/>
</dbReference>
<evidence type="ECO:0000256" key="16">
    <source>
        <dbReference type="ARBA" id="ARBA00023136"/>
    </source>
</evidence>
<dbReference type="GO" id="GO:0004674">
    <property type="term" value="F:protein serine/threonine kinase activity"/>
    <property type="evidence" value="ECO:0007669"/>
    <property type="project" value="UniProtKB-KW"/>
</dbReference>
<evidence type="ECO:0000256" key="20">
    <source>
        <dbReference type="ARBA" id="ARBA00058818"/>
    </source>
</evidence>
<name>A0A022PPX8_ERYGU</name>
<evidence type="ECO:0000313" key="26">
    <source>
        <dbReference type="EMBL" id="EYU18392.1"/>
    </source>
</evidence>
<dbReference type="GO" id="GO:0009626">
    <property type="term" value="P:plant-type hypersensitive response"/>
    <property type="evidence" value="ECO:0007669"/>
    <property type="project" value="UniProtKB-ARBA"/>
</dbReference>
<dbReference type="InterPro" id="IPR011009">
    <property type="entry name" value="Kinase-like_dom_sf"/>
</dbReference>
<evidence type="ECO:0000256" key="22">
    <source>
        <dbReference type="PROSITE-ProRule" id="PRU10141"/>
    </source>
</evidence>
<keyword evidence="9 24" id="KW-0732">Signal</keyword>
<evidence type="ECO:0000256" key="14">
    <source>
        <dbReference type="ARBA" id="ARBA00022840"/>
    </source>
</evidence>
<dbReference type="FunFam" id="1.10.510.10:FF:000240">
    <property type="entry name" value="Lectin-domain containing receptor kinase A4.3"/>
    <property type="match status" value="1"/>
</dbReference>
<feature type="chain" id="PRO_5001506207" description="non-specific serine/threonine protein kinase" evidence="24">
    <location>
        <begin position="18"/>
        <end position="649"/>
    </location>
</feature>
<dbReference type="CDD" id="cd14066">
    <property type="entry name" value="STKc_IRAK"/>
    <property type="match status" value="1"/>
</dbReference>
<dbReference type="Gene3D" id="3.30.200.20">
    <property type="entry name" value="Phosphorylase Kinase, domain 1"/>
    <property type="match status" value="1"/>
</dbReference>
<feature type="binding site" evidence="22">
    <location>
        <position position="389"/>
    </location>
    <ligand>
        <name>ATP</name>
        <dbReference type="ChEBI" id="CHEBI:30616"/>
    </ligand>
</feature>
<dbReference type="EMBL" id="KI632331">
    <property type="protein sequence ID" value="EYU18392.1"/>
    <property type="molecule type" value="Genomic_DNA"/>
</dbReference>
<evidence type="ECO:0000256" key="21">
    <source>
        <dbReference type="ARBA" id="ARBA00063357"/>
    </source>
</evidence>
<feature type="transmembrane region" description="Helical" evidence="23">
    <location>
        <begin position="287"/>
        <end position="313"/>
    </location>
</feature>
<keyword evidence="6" id="KW-0723">Serine/threonine-protein kinase</keyword>
<dbReference type="InterPro" id="IPR001220">
    <property type="entry name" value="Legume_lectin_dom"/>
</dbReference>
<evidence type="ECO:0000256" key="6">
    <source>
        <dbReference type="ARBA" id="ARBA00022527"/>
    </source>
</evidence>
<dbReference type="InterPro" id="IPR013320">
    <property type="entry name" value="ConA-like_dom_sf"/>
</dbReference>
<dbReference type="InterPro" id="IPR050528">
    <property type="entry name" value="L-type_Lectin-RKs"/>
</dbReference>
<comment type="similarity">
    <text evidence="2">In the N-terminal section; belongs to the leguminous lectin family.</text>
</comment>
<dbReference type="SUPFAM" id="SSF49899">
    <property type="entry name" value="Concanavalin A-like lectins/glucanases"/>
    <property type="match status" value="1"/>
</dbReference>
<evidence type="ECO:0000256" key="7">
    <source>
        <dbReference type="ARBA" id="ARBA00022679"/>
    </source>
</evidence>
<evidence type="ECO:0000256" key="13">
    <source>
        <dbReference type="ARBA" id="ARBA00022821"/>
    </source>
</evidence>
<dbReference type="InterPro" id="IPR017441">
    <property type="entry name" value="Protein_kinase_ATP_BS"/>
</dbReference>
<keyword evidence="27" id="KW-1185">Reference proteome</keyword>
<keyword evidence="15 23" id="KW-1133">Transmembrane helix</keyword>
<dbReference type="FunFam" id="2.60.120.200:FF:000103">
    <property type="entry name" value="L-type lectin-domain containing receptor kinase IX.1"/>
    <property type="match status" value="1"/>
</dbReference>
<dbReference type="GO" id="GO:0002229">
    <property type="term" value="P:defense response to oomycetes"/>
    <property type="evidence" value="ECO:0007669"/>
    <property type="project" value="UniProtKB-ARBA"/>
</dbReference>
<keyword evidence="8 23" id="KW-0812">Transmembrane</keyword>
<evidence type="ECO:0000256" key="3">
    <source>
        <dbReference type="ARBA" id="ARBA00010217"/>
    </source>
</evidence>
<evidence type="ECO:0000256" key="15">
    <source>
        <dbReference type="ARBA" id="ARBA00022989"/>
    </source>
</evidence>
<dbReference type="Gene3D" id="2.60.120.200">
    <property type="match status" value="1"/>
</dbReference>
<comment type="subcellular location">
    <subcellularLocation>
        <location evidence="1">Cell membrane</location>
        <topology evidence="1">Single-pass type I membrane protein</topology>
    </subcellularLocation>
</comment>
<protein>
    <recommendedName>
        <fullName evidence="4">non-specific serine/threonine protein kinase</fullName>
        <ecNumber evidence="4">2.7.11.1</ecNumber>
    </recommendedName>
</protein>
<dbReference type="OMA" id="PVGMSEH"/>
<dbReference type="CDD" id="cd06899">
    <property type="entry name" value="lectin_legume_LecRK_Arcelin_ConA"/>
    <property type="match status" value="1"/>
</dbReference>
<dbReference type="InterPro" id="IPR008271">
    <property type="entry name" value="Ser/Thr_kinase_AS"/>
</dbReference>
<dbReference type="KEGG" id="egt:105949700"/>
<accession>A0A022PPX8</accession>
<dbReference type="SMART" id="SM00220">
    <property type="entry name" value="S_TKc"/>
    <property type="match status" value="1"/>
</dbReference>
<organism evidence="26 27">
    <name type="scientific">Erythranthe guttata</name>
    <name type="common">Yellow monkey flower</name>
    <name type="synonym">Mimulus guttatus</name>
    <dbReference type="NCBI Taxonomy" id="4155"/>
    <lineage>
        <taxon>Eukaryota</taxon>
        <taxon>Viridiplantae</taxon>
        <taxon>Streptophyta</taxon>
        <taxon>Embryophyta</taxon>
        <taxon>Tracheophyta</taxon>
        <taxon>Spermatophyta</taxon>
        <taxon>Magnoliopsida</taxon>
        <taxon>eudicotyledons</taxon>
        <taxon>Gunneridae</taxon>
        <taxon>Pentapetalae</taxon>
        <taxon>asterids</taxon>
        <taxon>lamiids</taxon>
        <taxon>Lamiales</taxon>
        <taxon>Phrymaceae</taxon>
        <taxon>Erythranthe</taxon>
    </lineage>
</organism>
<evidence type="ECO:0000256" key="8">
    <source>
        <dbReference type="ARBA" id="ARBA00022692"/>
    </source>
</evidence>
<feature type="domain" description="Protein kinase" evidence="25">
    <location>
        <begin position="360"/>
        <end position="641"/>
    </location>
</feature>
<dbReference type="FunFam" id="3.30.200.20:FF:000168">
    <property type="entry name" value="L-type lectin-domain containing receptor kinase IX.1"/>
    <property type="match status" value="1"/>
</dbReference>
<feature type="signal peptide" evidence="24">
    <location>
        <begin position="1"/>
        <end position="17"/>
    </location>
</feature>
<evidence type="ECO:0000256" key="11">
    <source>
        <dbReference type="ARBA" id="ARBA00022741"/>
    </source>
</evidence>
<evidence type="ECO:0000256" key="18">
    <source>
        <dbReference type="ARBA" id="ARBA00023180"/>
    </source>
</evidence>
<dbReference type="PANTHER" id="PTHR27007">
    <property type="match status" value="1"/>
</dbReference>
<keyword evidence="5" id="KW-1003">Cell membrane</keyword>
<dbReference type="Pfam" id="PF00069">
    <property type="entry name" value="Pkinase"/>
    <property type="match status" value="1"/>
</dbReference>
<keyword evidence="16 23" id="KW-0472">Membrane</keyword>
<keyword evidence="10" id="KW-0430">Lectin</keyword>
<dbReference type="OrthoDB" id="4062651at2759"/>
<evidence type="ECO:0000256" key="23">
    <source>
        <dbReference type="SAM" id="Phobius"/>
    </source>
</evidence>
<dbReference type="Pfam" id="PF00139">
    <property type="entry name" value="Lectin_legB"/>
    <property type="match status" value="1"/>
</dbReference>
<dbReference type="STRING" id="4155.A0A022PPX8"/>
<dbReference type="PROSITE" id="PS00107">
    <property type="entry name" value="PROTEIN_KINASE_ATP"/>
    <property type="match status" value="1"/>
</dbReference>
<keyword evidence="11 22" id="KW-0547">Nucleotide-binding</keyword>
<gene>
    <name evidence="26" type="ORF">MIMGU_mgv1a002656mg</name>
</gene>
<dbReference type="eggNOG" id="ENOG502QTX3">
    <property type="taxonomic scope" value="Eukaryota"/>
</dbReference>
<keyword evidence="13" id="KW-0611">Plant defense</keyword>
<dbReference type="EC" id="2.7.11.1" evidence="4"/>
<dbReference type="PROSITE" id="PS00307">
    <property type="entry name" value="LECTIN_LEGUME_BETA"/>
    <property type="match status" value="1"/>
</dbReference>
<dbReference type="Gene3D" id="1.10.510.10">
    <property type="entry name" value="Transferase(Phosphotransferase) domain 1"/>
    <property type="match status" value="1"/>
</dbReference>
<dbReference type="Proteomes" id="UP000030748">
    <property type="component" value="Unassembled WGS sequence"/>
</dbReference>
<comment type="similarity">
    <text evidence="3">In the C-terminal section; belongs to the protein kinase superfamily. Ser/Thr protein kinase family.</text>
</comment>
<sequence>MDLTIFLVIFLIPSSSSLSFNFSSIGHSTSHSITILGSGYISEKGIQVTTDERGERLAQLVGRATYIDPLHLWDRASRKIADFSTSFSFVIDSRGSLDLGDGLTFFLAPIGSTIQPWSFGGNLALGNGGVPVNSTSQAFVAVEFDTYQNLYDPPQQTHVGIDINSMKSVVTTKWENNVTLGLQNDAWVSYNGSSMELRVEFTGKSRNGTQRGNLSYMVDFRDYLPENVTVGFSAATGDLFETHTVKSWEFYSSSLELAPPPPPPLPPRIVSSSLPPQPNAGGGGGGVGLVVGLSVGLAIVIVSLVFASYFLWWRKKKNNKKEMGDDRAGSFHPHMDIEFQKGCGPKKFSYRELVRATNNFAKEEKLGEGGFGGVYRGFLAETNSYIAVKRVSSGSKQGLKEYASEVKIISQLRHRNLVQLHGWCHERGELLLVYEYLPNGSLDSHLFKGQTILPWEVRYRIAQGVASALLYLHEEWERAVVHRDIKASNIMLDSNFNAKLGDFGLARLVDHEKGSQTTVLAGTFGYMAPECVVTGRASKETDIYSLGIVFLEIACGKRPIGRSKDQEKQMVLVEWVWSLYRSGRLIEAADPELAESGYDEREVEQVMAVGMWCARPESDQRPSIRQVINALSSEADVVPGFPPLMSVPT</sequence>
<keyword evidence="14 22" id="KW-0067">ATP-binding</keyword>
<evidence type="ECO:0000256" key="24">
    <source>
        <dbReference type="SAM" id="SignalP"/>
    </source>
</evidence>
<evidence type="ECO:0000256" key="10">
    <source>
        <dbReference type="ARBA" id="ARBA00022734"/>
    </source>
</evidence>
<evidence type="ECO:0000256" key="1">
    <source>
        <dbReference type="ARBA" id="ARBA00004251"/>
    </source>
</evidence>
<dbReference type="SUPFAM" id="SSF56112">
    <property type="entry name" value="Protein kinase-like (PK-like)"/>
    <property type="match status" value="1"/>
</dbReference>
<dbReference type="GO" id="GO:0005886">
    <property type="term" value="C:plasma membrane"/>
    <property type="evidence" value="ECO:0000318"/>
    <property type="project" value="GO_Central"/>
</dbReference>
<keyword evidence="12" id="KW-0418">Kinase</keyword>
<dbReference type="PROSITE" id="PS50011">
    <property type="entry name" value="PROTEIN_KINASE_DOM"/>
    <property type="match status" value="1"/>
</dbReference>
<comment type="function">
    <text evidence="19">Involved in resistance response to the pathogenic oomycetes Phytophthora infestans and Phytophthora capsici.</text>
</comment>
<evidence type="ECO:0000256" key="5">
    <source>
        <dbReference type="ARBA" id="ARBA00022475"/>
    </source>
</evidence>